<accession>A0A6A5H1P1</accession>
<evidence type="ECO:0000313" key="4">
    <source>
        <dbReference type="Proteomes" id="UP000483820"/>
    </source>
</evidence>
<feature type="compositionally biased region" description="Polar residues" evidence="1">
    <location>
        <begin position="117"/>
        <end position="127"/>
    </location>
</feature>
<keyword evidence="2" id="KW-0812">Transmembrane</keyword>
<dbReference type="GeneID" id="9804074"/>
<feature type="region of interest" description="Disordered" evidence="1">
    <location>
        <begin position="25"/>
        <end position="51"/>
    </location>
</feature>
<evidence type="ECO:0000256" key="2">
    <source>
        <dbReference type="SAM" id="Phobius"/>
    </source>
</evidence>
<comment type="caution">
    <text evidence="3">The sequence shown here is derived from an EMBL/GenBank/DDBJ whole genome shotgun (WGS) entry which is preliminary data.</text>
</comment>
<reference evidence="3 4" key="1">
    <citation type="submission" date="2019-12" db="EMBL/GenBank/DDBJ databases">
        <title>Chromosome-level assembly of the Caenorhabditis remanei genome.</title>
        <authorList>
            <person name="Teterina A.A."/>
            <person name="Willis J.H."/>
            <person name="Phillips P.C."/>
        </authorList>
    </citation>
    <scope>NUCLEOTIDE SEQUENCE [LARGE SCALE GENOMIC DNA]</scope>
    <source>
        <strain evidence="3 4">PX506</strain>
        <tissue evidence="3">Whole organism</tissue>
    </source>
</reference>
<dbReference type="EMBL" id="WUAV01000003">
    <property type="protein sequence ID" value="KAF1760845.1"/>
    <property type="molecule type" value="Genomic_DNA"/>
</dbReference>
<feature type="transmembrane region" description="Helical" evidence="2">
    <location>
        <begin position="233"/>
        <end position="253"/>
    </location>
</feature>
<dbReference type="KEGG" id="crq:GCK72_009095"/>
<evidence type="ECO:0000256" key="1">
    <source>
        <dbReference type="SAM" id="MobiDB-lite"/>
    </source>
</evidence>
<organism evidence="3 4">
    <name type="scientific">Caenorhabditis remanei</name>
    <name type="common">Caenorhabditis vulgaris</name>
    <dbReference type="NCBI Taxonomy" id="31234"/>
    <lineage>
        <taxon>Eukaryota</taxon>
        <taxon>Metazoa</taxon>
        <taxon>Ecdysozoa</taxon>
        <taxon>Nematoda</taxon>
        <taxon>Chromadorea</taxon>
        <taxon>Rhabditida</taxon>
        <taxon>Rhabditina</taxon>
        <taxon>Rhabditomorpha</taxon>
        <taxon>Rhabditoidea</taxon>
        <taxon>Rhabditidae</taxon>
        <taxon>Peloderinae</taxon>
        <taxon>Caenorhabditis</taxon>
    </lineage>
</organism>
<dbReference type="CTD" id="9804074"/>
<feature type="region of interest" description="Disordered" evidence="1">
    <location>
        <begin position="116"/>
        <end position="157"/>
    </location>
</feature>
<dbReference type="AlphaFoldDB" id="A0A6A5H1P1"/>
<dbReference type="RefSeq" id="XP_053586787.1">
    <property type="nucleotide sequence ID" value="XM_053727210.1"/>
</dbReference>
<gene>
    <name evidence="3" type="ORF">GCK72_009095</name>
</gene>
<sequence length="282" mass="31957">MSAATKDRLGIFDKKTRDVIKSDMIKMSNGGGGQKVAVKSGKTAQESPEESMARIEKKVEEMSSKHEDLMKLMADKIYGPIETGNEKYEHQSLANLMNIPDDMEYSQDDEEEEFLRSATSQPSTSMARQRKPEVVTRQPVATKTPKVSRKTTSPPRVESNPQITASYIFYRFAFMFIAIFVVPYITAYFRNKFQMTLKQRLYMCMFHNPQSDRFQWTAAGHVAKKSTMSSSPAINWSSISVVVLVAEVAFVVLSACILSDDQQHHRFGEESKTMKKEGFSVK</sequence>
<keyword evidence="2" id="KW-1133">Transmembrane helix</keyword>
<evidence type="ECO:0000313" key="3">
    <source>
        <dbReference type="EMBL" id="KAF1760845.1"/>
    </source>
</evidence>
<proteinExistence type="predicted"/>
<protein>
    <submittedName>
        <fullName evidence="3">Uncharacterized protein</fullName>
    </submittedName>
</protein>
<dbReference type="Proteomes" id="UP000483820">
    <property type="component" value="Chromosome III"/>
</dbReference>
<feature type="transmembrane region" description="Helical" evidence="2">
    <location>
        <begin position="168"/>
        <end position="189"/>
    </location>
</feature>
<keyword evidence="2" id="KW-0472">Membrane</keyword>
<name>A0A6A5H1P1_CAERE</name>